<dbReference type="InterPro" id="IPR013984">
    <property type="entry name" value="Ald_Fedxn_OxRdtase_dom2"/>
</dbReference>
<dbReference type="AlphaFoldDB" id="E8R270"/>
<dbReference type="SMART" id="SM00790">
    <property type="entry name" value="AFOR_N"/>
    <property type="match status" value="1"/>
</dbReference>
<dbReference type="Gene3D" id="1.10.569.10">
    <property type="entry name" value="Aldehyde Ferredoxin Oxidoreductase Protein, subunit A, domain 2"/>
    <property type="match status" value="1"/>
</dbReference>
<dbReference type="InterPro" id="IPR013985">
    <property type="entry name" value="Ald_Fedxn_OxRdtase_dom3"/>
</dbReference>
<evidence type="ECO:0000256" key="4">
    <source>
        <dbReference type="ARBA" id="ARBA00022723"/>
    </source>
</evidence>
<protein>
    <submittedName>
        <fullName evidence="10">Aldehyde ferredoxin oxidoreductase</fullName>
        <ecNumber evidence="10">1.2.7.5</ecNumber>
    </submittedName>
</protein>
<keyword evidence="7" id="KW-0411">Iron-sulfur</keyword>
<dbReference type="InterPro" id="IPR036503">
    <property type="entry name" value="Ald_Fedxn_OxRdtase_N_sf"/>
</dbReference>
<dbReference type="RefSeq" id="WP_013565788.1">
    <property type="nucleotide sequence ID" value="NC_014962.1"/>
</dbReference>
<dbReference type="PANTHER" id="PTHR30038:SF0">
    <property type="entry name" value="TUNGSTEN-CONTAINING ALDEHYDE FERREDOXIN OXIDOREDUCTASE"/>
    <property type="match status" value="1"/>
</dbReference>
<dbReference type="OrthoDB" id="9763894at2"/>
<dbReference type="KEGG" id="ipa:Isop_2935"/>
<keyword evidence="6" id="KW-0408">Iron</keyword>
<comment type="cofactor">
    <cofactor evidence="1">
        <name>[4Fe-4S] cluster</name>
        <dbReference type="ChEBI" id="CHEBI:49883"/>
    </cofactor>
</comment>
<dbReference type="Gene3D" id="3.60.9.10">
    <property type="entry name" value="Aldehyde ferredoxin oxidoreductase, N-terminal domain"/>
    <property type="match status" value="1"/>
</dbReference>
<keyword evidence="3" id="KW-0004">4Fe-4S</keyword>
<keyword evidence="5 10" id="KW-0560">Oxidoreductase</keyword>
<feature type="domain" description="Aldehyde ferredoxin oxidoreductase N-terminal" evidence="9">
    <location>
        <begin position="13"/>
        <end position="232"/>
    </location>
</feature>
<reference key="1">
    <citation type="submission" date="2010-11" db="EMBL/GenBank/DDBJ databases">
        <title>The complete sequence of chromosome of Isophaera pallida ATCC 43644.</title>
        <authorList>
            <consortium name="US DOE Joint Genome Institute (JGI-PGF)"/>
            <person name="Lucas S."/>
            <person name="Copeland A."/>
            <person name="Lapidus A."/>
            <person name="Bruce D."/>
            <person name="Goodwin L."/>
            <person name="Pitluck S."/>
            <person name="Kyrpides N."/>
            <person name="Mavromatis K."/>
            <person name="Pagani I."/>
            <person name="Ivanova N."/>
            <person name="Saunders E."/>
            <person name="Brettin T."/>
            <person name="Detter J.C."/>
            <person name="Han C."/>
            <person name="Tapia R."/>
            <person name="Land M."/>
            <person name="Hauser L."/>
            <person name="Markowitz V."/>
            <person name="Cheng J.-F."/>
            <person name="Hugenholtz P."/>
            <person name="Woyke T."/>
            <person name="Wu D."/>
            <person name="Eisen J.A."/>
        </authorList>
    </citation>
    <scope>NUCLEOTIDE SEQUENCE</scope>
    <source>
        <strain>ATCC 43644</strain>
    </source>
</reference>
<name>E8R270_ISOPI</name>
<evidence type="ECO:0000256" key="8">
    <source>
        <dbReference type="ARBA" id="ARBA00049934"/>
    </source>
</evidence>
<comment type="cofactor">
    <cofactor evidence="8">
        <name>tungstopterin</name>
        <dbReference type="ChEBI" id="CHEBI:30402"/>
    </cofactor>
</comment>
<dbReference type="GO" id="GO:0009055">
    <property type="term" value="F:electron transfer activity"/>
    <property type="evidence" value="ECO:0007669"/>
    <property type="project" value="InterPro"/>
</dbReference>
<dbReference type="EC" id="1.2.7.5" evidence="10"/>
<dbReference type="Pfam" id="PF02730">
    <property type="entry name" value="AFOR_N"/>
    <property type="match status" value="1"/>
</dbReference>
<evidence type="ECO:0000256" key="6">
    <source>
        <dbReference type="ARBA" id="ARBA00023004"/>
    </source>
</evidence>
<dbReference type="InterPro" id="IPR001203">
    <property type="entry name" value="OxRdtase_Ald_Fedxn_C"/>
</dbReference>
<proteinExistence type="inferred from homology"/>
<evidence type="ECO:0000256" key="1">
    <source>
        <dbReference type="ARBA" id="ARBA00001966"/>
    </source>
</evidence>
<dbReference type="InterPro" id="IPR051919">
    <property type="entry name" value="W-dependent_AOR"/>
</dbReference>
<dbReference type="SUPFAM" id="SSF48310">
    <property type="entry name" value="Aldehyde ferredoxin oxidoreductase, C-terminal domains"/>
    <property type="match status" value="1"/>
</dbReference>
<comment type="similarity">
    <text evidence="2">Belongs to the AOR/FOR family.</text>
</comment>
<dbReference type="InterPro" id="IPR036021">
    <property type="entry name" value="Tungsten_al_ferr_oxy-like_C"/>
</dbReference>
<dbReference type="Proteomes" id="UP000008631">
    <property type="component" value="Chromosome"/>
</dbReference>
<dbReference type="Pfam" id="PF01314">
    <property type="entry name" value="AFOR_C"/>
    <property type="match status" value="1"/>
</dbReference>
<dbReference type="PANTHER" id="PTHR30038">
    <property type="entry name" value="ALDEHYDE FERREDOXIN OXIDOREDUCTASE"/>
    <property type="match status" value="1"/>
</dbReference>
<dbReference type="InterPro" id="IPR013983">
    <property type="entry name" value="Ald_Fedxn_OxRdtase_N"/>
</dbReference>
<organism evidence="10 11">
    <name type="scientific">Isosphaera pallida (strain ATCC 43644 / DSM 9630 / IS1B)</name>
    <dbReference type="NCBI Taxonomy" id="575540"/>
    <lineage>
        <taxon>Bacteria</taxon>
        <taxon>Pseudomonadati</taxon>
        <taxon>Planctomycetota</taxon>
        <taxon>Planctomycetia</taxon>
        <taxon>Isosphaerales</taxon>
        <taxon>Isosphaeraceae</taxon>
        <taxon>Isosphaera</taxon>
    </lineage>
</organism>
<dbReference type="InParanoid" id="E8R270"/>
<evidence type="ECO:0000313" key="10">
    <source>
        <dbReference type="EMBL" id="ADV63500.1"/>
    </source>
</evidence>
<dbReference type="GO" id="GO:0046872">
    <property type="term" value="F:metal ion binding"/>
    <property type="evidence" value="ECO:0007669"/>
    <property type="project" value="UniProtKB-KW"/>
</dbReference>
<keyword evidence="4" id="KW-0479">Metal-binding</keyword>
<dbReference type="Gene3D" id="1.10.599.10">
    <property type="entry name" value="Aldehyde Ferredoxin Oxidoreductase Protein, subunit A, domain 3"/>
    <property type="match status" value="1"/>
</dbReference>
<keyword evidence="11" id="KW-1185">Reference proteome</keyword>
<dbReference type="HOGENOM" id="CLU_020364_1_0_0"/>
<gene>
    <name evidence="10" type="ordered locus">Isop_2935</name>
</gene>
<evidence type="ECO:0000256" key="7">
    <source>
        <dbReference type="ARBA" id="ARBA00023014"/>
    </source>
</evidence>
<dbReference type="SUPFAM" id="SSF56228">
    <property type="entry name" value="Aldehyde ferredoxin oxidoreductase, N-terminal domain"/>
    <property type="match status" value="1"/>
</dbReference>
<evidence type="ECO:0000256" key="2">
    <source>
        <dbReference type="ARBA" id="ARBA00011032"/>
    </source>
</evidence>
<evidence type="ECO:0000313" key="11">
    <source>
        <dbReference type="Proteomes" id="UP000008631"/>
    </source>
</evidence>
<sequence>MSASRQHHVGVGVHGRGLVIDAATATARWLPIPPEVARSFLGGVGLSCWALAHLARQANAWDILARDPLDPCAPLIFAFSPLVGSPLTTSAKFAVAAVSPLTGRFCDALCSSGFALAGKKTGADLLAIVGQHPHPAVLWIDGLDPSHDDPDALPAIRFEPAGDVWGLPAAVAERRLLERAGPGWELAAIGPAGERLIPFATLSHDGRHAGRGGLGAVLGSKRLKAVAVRGRRRVAWADPARAVQLARDLSARSFGPATAKYRELGTLANLLVFNRFQALPTRNFESGSFEQVERLAFDAPGFDLAPAKRVARRSCVACTIGCEHLVAAPDRRSASRLATYSNTNTRIDTNAHVNPDANSSPAGVRLEYESLFALGPLCGLSDPEAVVEAARLCDQAGLDTITTGATLAFLAECAGNGWIDDRVDPQRPDSPRLRFGDPEGFLAALDQLTRFPALSRSSDSPSPRDACEPNLVDLLALGSRRAAQRIARLHPEALRLAPHVKGLELPGYDPRALHALAVGLAVGTRGADHNRSSAYDADFSGHIDRLGANDAIVDAVIQAEDRAAWIDSLILCKFLRKLFTDPIEETLPFLEALCGWSIPLDQARLTARRIVESRRLVNRRLGWTPAEDTLPPRLFDPPALPQSPFLDFDSFHRMVRRYHQQRGLDATGELTPPTRALLGLEGFPTAEIPQPQA</sequence>
<evidence type="ECO:0000256" key="3">
    <source>
        <dbReference type="ARBA" id="ARBA00022485"/>
    </source>
</evidence>
<evidence type="ECO:0000256" key="5">
    <source>
        <dbReference type="ARBA" id="ARBA00023002"/>
    </source>
</evidence>
<dbReference type="eggNOG" id="COG2414">
    <property type="taxonomic scope" value="Bacteria"/>
</dbReference>
<reference evidence="10 11" key="2">
    <citation type="journal article" date="2011" name="Stand. Genomic Sci.">
        <title>Complete genome sequence of Isosphaera pallida type strain (IS1B).</title>
        <authorList>
            <consortium name="US DOE Joint Genome Institute (JGI-PGF)"/>
            <person name="Goker M."/>
            <person name="Cleland D."/>
            <person name="Saunders E."/>
            <person name="Lapidus A."/>
            <person name="Nolan M."/>
            <person name="Lucas S."/>
            <person name="Hammon N."/>
            <person name="Deshpande S."/>
            <person name="Cheng J.F."/>
            <person name="Tapia R."/>
            <person name="Han C."/>
            <person name="Goodwin L."/>
            <person name="Pitluck S."/>
            <person name="Liolios K."/>
            <person name="Pagani I."/>
            <person name="Ivanova N."/>
            <person name="Mavromatis K."/>
            <person name="Pati A."/>
            <person name="Chen A."/>
            <person name="Palaniappan K."/>
            <person name="Land M."/>
            <person name="Hauser L."/>
            <person name="Chang Y.J."/>
            <person name="Jeffries C.D."/>
            <person name="Detter J.C."/>
            <person name="Beck B."/>
            <person name="Woyke T."/>
            <person name="Bristow J."/>
            <person name="Eisen J.A."/>
            <person name="Markowitz V."/>
            <person name="Hugenholtz P."/>
            <person name="Kyrpides N.C."/>
            <person name="Klenk H.P."/>
        </authorList>
    </citation>
    <scope>NUCLEOTIDE SEQUENCE [LARGE SCALE GENOMIC DNA]</scope>
    <source>
        <strain evidence="11">ATCC 43644 / DSM 9630 / IS1B</strain>
    </source>
</reference>
<evidence type="ECO:0000259" key="9">
    <source>
        <dbReference type="SMART" id="SM00790"/>
    </source>
</evidence>
<dbReference type="GO" id="GO:0033726">
    <property type="term" value="F:aldehyde ferredoxin oxidoreductase activity"/>
    <property type="evidence" value="ECO:0007669"/>
    <property type="project" value="UniProtKB-EC"/>
</dbReference>
<dbReference type="STRING" id="575540.Isop_2935"/>
<dbReference type="EMBL" id="CP002353">
    <property type="protein sequence ID" value="ADV63500.1"/>
    <property type="molecule type" value="Genomic_DNA"/>
</dbReference>
<dbReference type="GO" id="GO:0051539">
    <property type="term" value="F:4 iron, 4 sulfur cluster binding"/>
    <property type="evidence" value="ECO:0007669"/>
    <property type="project" value="UniProtKB-KW"/>
</dbReference>
<accession>E8R270</accession>